<organism evidence="9 10">
    <name type="scientific">Massilia oculi</name>
    <dbReference type="NCBI Taxonomy" id="945844"/>
    <lineage>
        <taxon>Bacteria</taxon>
        <taxon>Pseudomonadati</taxon>
        <taxon>Pseudomonadota</taxon>
        <taxon>Betaproteobacteria</taxon>
        <taxon>Burkholderiales</taxon>
        <taxon>Oxalobacteraceae</taxon>
        <taxon>Telluria group</taxon>
        <taxon>Massilia</taxon>
    </lineage>
</organism>
<evidence type="ECO:0000313" key="10">
    <source>
        <dbReference type="Proteomes" id="UP000245820"/>
    </source>
</evidence>
<evidence type="ECO:0000256" key="6">
    <source>
        <dbReference type="ARBA" id="ARBA00023288"/>
    </source>
</evidence>
<gene>
    <name evidence="9" type="ORF">DIR46_11695</name>
</gene>
<feature type="compositionally biased region" description="Pro residues" evidence="7">
    <location>
        <begin position="29"/>
        <end position="51"/>
    </location>
</feature>
<comment type="subcellular location">
    <subcellularLocation>
        <location evidence="1">Cell outer membrane</location>
        <topology evidence="1">Lipid-anchor</topology>
    </subcellularLocation>
</comment>
<dbReference type="Proteomes" id="UP000245820">
    <property type="component" value="Chromosome"/>
</dbReference>
<dbReference type="Pfam" id="PF13627">
    <property type="entry name" value="LptM_cons"/>
    <property type="match status" value="1"/>
</dbReference>
<keyword evidence="9" id="KW-0762">Sugar transport</keyword>
<dbReference type="PROSITE" id="PS51257">
    <property type="entry name" value="PROKAR_LIPOPROTEIN"/>
    <property type="match status" value="1"/>
</dbReference>
<keyword evidence="10" id="KW-1185">Reference proteome</keyword>
<dbReference type="GO" id="GO:0009279">
    <property type="term" value="C:cell outer membrane"/>
    <property type="evidence" value="ECO:0007669"/>
    <property type="project" value="UniProtKB-SubCell"/>
</dbReference>
<name>A0A2S2DQQ2_9BURK</name>
<evidence type="ECO:0000256" key="4">
    <source>
        <dbReference type="ARBA" id="ARBA00023139"/>
    </source>
</evidence>
<dbReference type="RefSeq" id="WP_109348002.1">
    <property type="nucleotide sequence ID" value="NZ_CP029343.1"/>
</dbReference>
<keyword evidence="5" id="KW-0998">Cell outer membrane</keyword>
<dbReference type="InterPro" id="IPR032831">
    <property type="entry name" value="LptM_cons"/>
</dbReference>
<feature type="chain" id="PRO_5015696246" evidence="8">
    <location>
        <begin position="22"/>
        <end position="63"/>
    </location>
</feature>
<evidence type="ECO:0000256" key="7">
    <source>
        <dbReference type="SAM" id="MobiDB-lite"/>
    </source>
</evidence>
<evidence type="ECO:0000256" key="3">
    <source>
        <dbReference type="ARBA" id="ARBA00023136"/>
    </source>
</evidence>
<evidence type="ECO:0000256" key="2">
    <source>
        <dbReference type="ARBA" id="ARBA00022729"/>
    </source>
</evidence>
<sequence>MKSSLALLPAAVLLAALSGCGQTGDLYMPTPPARPASAPPAAPVDQPPQPVPSNNASTPAPHR</sequence>
<keyword evidence="6" id="KW-0449">Lipoprotein</keyword>
<keyword evidence="9" id="KW-0813">Transport</keyword>
<keyword evidence="4" id="KW-0564">Palmitate</keyword>
<protein>
    <submittedName>
        <fullName evidence="9">Sugar transporter</fullName>
    </submittedName>
</protein>
<dbReference type="KEGG" id="mtim:DIR46_11695"/>
<keyword evidence="2 8" id="KW-0732">Signal</keyword>
<feature type="compositionally biased region" description="Polar residues" evidence="7">
    <location>
        <begin position="54"/>
        <end position="63"/>
    </location>
</feature>
<feature type="signal peptide" evidence="8">
    <location>
        <begin position="1"/>
        <end position="21"/>
    </location>
</feature>
<accession>A0A2S2DQQ2</accession>
<dbReference type="AlphaFoldDB" id="A0A2S2DQQ2"/>
<evidence type="ECO:0000313" key="9">
    <source>
        <dbReference type="EMBL" id="AWL07722.1"/>
    </source>
</evidence>
<proteinExistence type="predicted"/>
<reference evidence="9 10" key="1">
    <citation type="submission" date="2018-05" db="EMBL/GenBank/DDBJ databases">
        <title>Complete genome sequence of Massilia oculi sp. nov. CCUG 43427T (=DSM 26321T), the type strain of M. oculi, and comparison with genome sequences of other Massilia strains.</title>
        <authorList>
            <person name="Zhu B."/>
        </authorList>
    </citation>
    <scope>NUCLEOTIDE SEQUENCE [LARGE SCALE GENOMIC DNA]</scope>
    <source>
        <strain evidence="9 10">CCUG 43427</strain>
    </source>
</reference>
<dbReference type="NCBIfam" id="NF047847">
    <property type="entry name" value="SS_mature_LptM"/>
    <property type="match status" value="1"/>
</dbReference>
<dbReference type="EMBL" id="CP029343">
    <property type="protein sequence ID" value="AWL07722.1"/>
    <property type="molecule type" value="Genomic_DNA"/>
</dbReference>
<feature type="region of interest" description="Disordered" evidence="7">
    <location>
        <begin position="21"/>
        <end position="63"/>
    </location>
</feature>
<evidence type="ECO:0000256" key="5">
    <source>
        <dbReference type="ARBA" id="ARBA00023237"/>
    </source>
</evidence>
<evidence type="ECO:0000256" key="8">
    <source>
        <dbReference type="SAM" id="SignalP"/>
    </source>
</evidence>
<keyword evidence="3" id="KW-0472">Membrane</keyword>
<evidence type="ECO:0000256" key="1">
    <source>
        <dbReference type="ARBA" id="ARBA00004459"/>
    </source>
</evidence>